<evidence type="ECO:0000256" key="2">
    <source>
        <dbReference type="ARBA" id="ARBA00022679"/>
    </source>
</evidence>
<gene>
    <name evidence="4" type="ORF">H206_02084</name>
</gene>
<keyword evidence="1" id="KW-0028">Amino-acid biosynthesis</keyword>
<keyword evidence="3 4" id="KW-0012">Acyltransferase</keyword>
<protein>
    <submittedName>
        <fullName evidence="4">Serine O-acetyltransferase</fullName>
        <ecNumber evidence="4">2.3.1.30</ecNumber>
    </submittedName>
</protein>
<dbReference type="Proteomes" id="UP000287853">
    <property type="component" value="Unassembled WGS sequence"/>
</dbReference>
<proteinExistence type="predicted"/>
<dbReference type="GO" id="GO:0009001">
    <property type="term" value="F:serine O-acetyltransferase activity"/>
    <property type="evidence" value="ECO:0007669"/>
    <property type="project" value="UniProtKB-EC"/>
</dbReference>
<dbReference type="GO" id="GO:0019344">
    <property type="term" value="P:cysteine biosynthetic process"/>
    <property type="evidence" value="ECO:0007669"/>
    <property type="project" value="UniProtKB-UniPathway"/>
</dbReference>
<dbReference type="UniPathway" id="UPA00136">
    <property type="reaction ID" value="UER00199"/>
</dbReference>
<dbReference type="EC" id="2.3.1.30" evidence="4"/>
<organism evidence="4 5">
    <name type="scientific">Candidatus Electrothrix aarhusensis</name>
    <dbReference type="NCBI Taxonomy" id="1859131"/>
    <lineage>
        <taxon>Bacteria</taxon>
        <taxon>Pseudomonadati</taxon>
        <taxon>Thermodesulfobacteriota</taxon>
        <taxon>Desulfobulbia</taxon>
        <taxon>Desulfobulbales</taxon>
        <taxon>Desulfobulbaceae</taxon>
        <taxon>Candidatus Electrothrix</taxon>
    </lineage>
</organism>
<dbReference type="InterPro" id="IPR042122">
    <property type="entry name" value="Ser_AcTrfase_N_sf"/>
</dbReference>
<name>A0A3S3QXA3_9BACT</name>
<dbReference type="Gene3D" id="2.160.10.10">
    <property type="entry name" value="Hexapeptide repeat proteins"/>
    <property type="match status" value="1"/>
</dbReference>
<dbReference type="EMBL" id="MTKO01000089">
    <property type="protein sequence ID" value="RWX44766.1"/>
    <property type="molecule type" value="Genomic_DNA"/>
</dbReference>
<keyword evidence="2 4" id="KW-0808">Transferase</keyword>
<dbReference type="AlphaFoldDB" id="A0A3S3QXA3"/>
<evidence type="ECO:0000256" key="1">
    <source>
        <dbReference type="ARBA" id="ARBA00022605"/>
    </source>
</evidence>
<dbReference type="InterPro" id="IPR011004">
    <property type="entry name" value="Trimer_LpxA-like_sf"/>
</dbReference>
<evidence type="ECO:0000256" key="3">
    <source>
        <dbReference type="ARBA" id="ARBA00023315"/>
    </source>
</evidence>
<reference evidence="4 5" key="1">
    <citation type="submission" date="2017-01" db="EMBL/GenBank/DDBJ databases">
        <title>The cable genome- insights into the physiology and evolution of filamentous bacteria capable of sulfide oxidation via long distance electron transfer.</title>
        <authorList>
            <person name="Schreiber L."/>
            <person name="Bjerg J.T."/>
            <person name="Boggild A."/>
            <person name="Van De Vossenberg J."/>
            <person name="Meysman F."/>
            <person name="Nielsen L.P."/>
            <person name="Schramm A."/>
            <person name="Kjeldsen K.U."/>
        </authorList>
    </citation>
    <scope>NUCLEOTIDE SEQUENCE [LARGE SCALE GENOMIC DNA]</scope>
    <source>
        <strain evidence="4">MCF</strain>
    </source>
</reference>
<sequence>MSLKEQDSCGCEGHAPPSVLEDDYIPSIVSQLAEGFTSKKWSSHIEPVPIPSKEEVVDLVLQAQRIMFPGYFSSTMLNPSSLEYHLGYNLTIFLRNLSRQLSSAIRHDCFRHNQPCSNCNARSHELAGRFIRGLPAIREALESDIQATLDGDPAARNADEVIFSYPGFFAVFVYRLAHALFTLGIPVLPRILSEYAYHRTAIDIHPGADIGESFFIDHGAGVVVGQTCVIGDRVRLYQGVTLGALSLPKGAGKKLRDIKRHPTIEDDVIIYANATILGGDTVVGARSIVGGNVWLTKSIGPDTKVLLKQPELVYIGKNE</sequence>
<dbReference type="Gene3D" id="1.10.3130.10">
    <property type="entry name" value="serine acetyltransferase, domain 1"/>
    <property type="match status" value="1"/>
</dbReference>
<keyword evidence="5" id="KW-1185">Reference proteome</keyword>
<accession>A0A3S3QXA3</accession>
<dbReference type="SUPFAM" id="SSF51161">
    <property type="entry name" value="Trimeric LpxA-like enzymes"/>
    <property type="match status" value="1"/>
</dbReference>
<evidence type="ECO:0000313" key="5">
    <source>
        <dbReference type="Proteomes" id="UP000287853"/>
    </source>
</evidence>
<dbReference type="InterPro" id="IPR045304">
    <property type="entry name" value="LbH_SAT"/>
</dbReference>
<comment type="caution">
    <text evidence="4">The sequence shown here is derived from an EMBL/GenBank/DDBJ whole genome shotgun (WGS) entry which is preliminary data.</text>
</comment>
<evidence type="ECO:0000313" key="4">
    <source>
        <dbReference type="EMBL" id="RWX44766.1"/>
    </source>
</evidence>
<dbReference type="CDD" id="cd03354">
    <property type="entry name" value="LbH_SAT"/>
    <property type="match status" value="1"/>
</dbReference>
<dbReference type="PANTHER" id="PTHR42811">
    <property type="entry name" value="SERINE ACETYLTRANSFERASE"/>
    <property type="match status" value="1"/>
</dbReference>